<evidence type="ECO:0000256" key="4">
    <source>
        <dbReference type="ARBA" id="ARBA00022475"/>
    </source>
</evidence>
<dbReference type="FunFam" id="3.80.10.10:FF:000383">
    <property type="entry name" value="Leucine-rich repeat receptor protein kinase EMS1"/>
    <property type="match status" value="1"/>
</dbReference>
<dbReference type="InterPro" id="IPR003591">
    <property type="entry name" value="Leu-rich_rpt_typical-subtyp"/>
</dbReference>
<dbReference type="InterPro" id="IPR008271">
    <property type="entry name" value="Ser/Thr_kinase_AS"/>
</dbReference>
<dbReference type="GO" id="GO:0004674">
    <property type="term" value="F:protein serine/threonine kinase activity"/>
    <property type="evidence" value="ECO:0007669"/>
    <property type="project" value="UniProtKB-KW"/>
</dbReference>
<keyword evidence="11" id="KW-0677">Repeat</keyword>
<dbReference type="PANTHER" id="PTHR27008">
    <property type="entry name" value="OS04G0122200 PROTEIN"/>
    <property type="match status" value="1"/>
</dbReference>
<dbReference type="InterPro" id="IPR001611">
    <property type="entry name" value="Leu-rich_rpt"/>
</dbReference>
<evidence type="ECO:0000256" key="8">
    <source>
        <dbReference type="ARBA" id="ARBA00022679"/>
    </source>
</evidence>
<keyword evidence="4" id="KW-1003">Cell membrane</keyword>
<evidence type="ECO:0000256" key="18">
    <source>
        <dbReference type="ARBA" id="ARBA00023180"/>
    </source>
</evidence>
<keyword evidence="10 23" id="KW-0732">Signal</keyword>
<dbReference type="InterPro" id="IPR011009">
    <property type="entry name" value="Kinase-like_dom_sf"/>
</dbReference>
<dbReference type="InterPro" id="IPR001245">
    <property type="entry name" value="Ser-Thr/Tyr_kinase_cat_dom"/>
</dbReference>
<evidence type="ECO:0000313" key="25">
    <source>
        <dbReference type="EMBL" id="RWR85347.1"/>
    </source>
</evidence>
<dbReference type="Proteomes" id="UP000283530">
    <property type="component" value="Unassembled WGS sequence"/>
</dbReference>
<keyword evidence="14 21" id="KW-0067">ATP-binding</keyword>
<sequence>MTRNLFACHVIPTLSILLLVQIHPSTQLNNVTDYLALLAFKSHIRSDPNGMLSGNWSSNKSFCNWVGVSCTPSNNSIQRVTSLQLQGMSLQGTLAPQIANLSFLAVLDLSDNHFNGNLPSELSLLHHLKVFNVSRNNFQGPIPPSMSHCKELRELILSDNAFIGTIPQELGILRNLQILRLNDNNLTGSVPPSLGNITKLEFFYLHENKLEGSIPQEIGALYNLVLLSFRGNDFTGPIPASIFNISTLQVVDLSINRLSGHLPMENATGLNVPNLEQLYLDSNQLQGHIPVSVASASKLEYSYLSENGFQGNIPHELGNLLHLKWLQMQQNQLTGRIPSSIFNLSSLNLTGVLPSSISNASKITYLEISNNSFSGPVPPTLGHLTQLLHLNLQNNLLVNEPGKTELSFLTSLVNCKNLEYLILRSNPLNGNLPETIENLSNNLKVIDPASCGIKGSIPQGLGNLSSLLYLGLNDNDLSGIIPASIRGLQNLERLYLTRNRIEGPISFEICSLGKLGELYLGENMLFGSIPRLISNLTTLAMLSLAANRLSSTVPSSFWGLENLRGLNLSQNSLHGPLPPQVGHLKNVYAMDLSSNNLSSDIPEALGNLQSLLYLDLSKNLFTGPIPNSFGQFVIIEYIDLSSNALSGLIPKSLEALRDVQFMNFSFNELEGEIPSGRAFANLTHESFRGNQALCGSPRFQVPPCQVHSTKTRPSRSHVVKIVVPIICAILFSAICFFILVICRAKKVKSPATVDRSLPIGQWKMITIHELQLATVHFSEANLLGEGSFGMVYRGTLADGMDIAVKVLKLQQVGAHESFDAECQVMCNVRHRNLVKVITACCNLDFKALVLEFMPNGNLDQWLHSHDKCLGLIQRLDIMIDVALAMEYLHHDYSVPIVHCDLKPSNVLLDDDMTAHVSDFGIAKLLAGDKPEMLTSTLGTIGYIAPEYGLDGRVSTSADVYSYGILLLETFTRKKPTDDMFTGGSSLRQWVSDAFPDAVTTVVDNILLMETGTGHNRRNGTLEENENENPEAIEQLLVAIIHVGLSCARESPDQRSSMRDVVTKLKKIRLSLGA</sequence>
<dbReference type="Pfam" id="PF13855">
    <property type="entry name" value="LRR_8"/>
    <property type="match status" value="1"/>
</dbReference>
<dbReference type="SMART" id="SM00220">
    <property type="entry name" value="S_TKc"/>
    <property type="match status" value="1"/>
</dbReference>
<evidence type="ECO:0000256" key="6">
    <source>
        <dbReference type="ARBA" id="ARBA00022553"/>
    </source>
</evidence>
<keyword evidence="8" id="KW-0808">Transferase</keyword>
<evidence type="ECO:0000256" key="19">
    <source>
        <dbReference type="ARBA" id="ARBA00047899"/>
    </source>
</evidence>
<dbReference type="FunFam" id="3.80.10.10:FF:000095">
    <property type="entry name" value="LRR receptor-like serine/threonine-protein kinase GSO1"/>
    <property type="match status" value="1"/>
</dbReference>
<keyword evidence="6" id="KW-0597">Phosphoprotein</keyword>
<dbReference type="Gene3D" id="3.80.10.10">
    <property type="entry name" value="Ribonuclease Inhibitor"/>
    <property type="match status" value="5"/>
</dbReference>
<evidence type="ECO:0000256" key="5">
    <source>
        <dbReference type="ARBA" id="ARBA00022527"/>
    </source>
</evidence>
<evidence type="ECO:0000256" key="11">
    <source>
        <dbReference type="ARBA" id="ARBA00022737"/>
    </source>
</evidence>
<dbReference type="OrthoDB" id="676979at2759"/>
<comment type="catalytic activity">
    <reaction evidence="19">
        <text>L-threonyl-[protein] + ATP = O-phospho-L-threonyl-[protein] + ADP + H(+)</text>
        <dbReference type="Rhea" id="RHEA:46608"/>
        <dbReference type="Rhea" id="RHEA-COMP:11060"/>
        <dbReference type="Rhea" id="RHEA-COMP:11605"/>
        <dbReference type="ChEBI" id="CHEBI:15378"/>
        <dbReference type="ChEBI" id="CHEBI:30013"/>
        <dbReference type="ChEBI" id="CHEBI:30616"/>
        <dbReference type="ChEBI" id="CHEBI:61977"/>
        <dbReference type="ChEBI" id="CHEBI:456216"/>
        <dbReference type="EC" id="2.7.11.1"/>
    </reaction>
</comment>
<comment type="caution">
    <text evidence="25">The sequence shown here is derived from an EMBL/GenBank/DDBJ whole genome shotgun (WGS) entry which is preliminary data.</text>
</comment>
<keyword evidence="9 22" id="KW-0812">Transmembrane</keyword>
<dbReference type="AlphaFoldDB" id="A0A443P3J3"/>
<accession>A0A443P3J3</accession>
<evidence type="ECO:0000256" key="13">
    <source>
        <dbReference type="ARBA" id="ARBA00022777"/>
    </source>
</evidence>
<evidence type="ECO:0000313" key="26">
    <source>
        <dbReference type="Proteomes" id="UP000283530"/>
    </source>
</evidence>
<keyword evidence="12 21" id="KW-0547">Nucleotide-binding</keyword>
<dbReference type="InterPro" id="IPR013210">
    <property type="entry name" value="LRR_N_plant-typ"/>
</dbReference>
<dbReference type="STRING" id="337451.A0A443P3J3"/>
<keyword evidence="17 25" id="KW-0675">Receptor</keyword>
<dbReference type="Gene3D" id="3.30.200.20">
    <property type="entry name" value="Phosphorylase Kinase, domain 1"/>
    <property type="match status" value="1"/>
</dbReference>
<evidence type="ECO:0000256" key="10">
    <source>
        <dbReference type="ARBA" id="ARBA00022729"/>
    </source>
</evidence>
<protein>
    <recommendedName>
        <fullName evidence="3">non-specific serine/threonine protein kinase</fullName>
        <ecNumber evidence="3">2.7.11.1</ecNumber>
    </recommendedName>
</protein>
<dbReference type="SUPFAM" id="SSF56112">
    <property type="entry name" value="Protein kinase-like (PK-like)"/>
    <property type="match status" value="1"/>
</dbReference>
<dbReference type="PROSITE" id="PS50011">
    <property type="entry name" value="PROTEIN_KINASE_DOM"/>
    <property type="match status" value="1"/>
</dbReference>
<keyword evidence="5" id="KW-0723">Serine/threonine-protein kinase</keyword>
<comment type="similarity">
    <text evidence="2">Belongs to the protein kinase superfamily. Ser/Thr protein kinase family.</text>
</comment>
<evidence type="ECO:0000256" key="16">
    <source>
        <dbReference type="ARBA" id="ARBA00023136"/>
    </source>
</evidence>
<dbReference type="Pfam" id="PF07714">
    <property type="entry name" value="PK_Tyr_Ser-Thr"/>
    <property type="match status" value="1"/>
</dbReference>
<dbReference type="FunFam" id="1.10.510.10:FF:000358">
    <property type="entry name" value="Putative leucine-rich repeat receptor-like serine/threonine-protein kinase"/>
    <property type="match status" value="1"/>
</dbReference>
<name>A0A443P3J3_9MAGN</name>
<organism evidence="25 26">
    <name type="scientific">Cinnamomum micranthum f. kanehirae</name>
    <dbReference type="NCBI Taxonomy" id="337451"/>
    <lineage>
        <taxon>Eukaryota</taxon>
        <taxon>Viridiplantae</taxon>
        <taxon>Streptophyta</taxon>
        <taxon>Embryophyta</taxon>
        <taxon>Tracheophyta</taxon>
        <taxon>Spermatophyta</taxon>
        <taxon>Magnoliopsida</taxon>
        <taxon>Magnoliidae</taxon>
        <taxon>Laurales</taxon>
        <taxon>Lauraceae</taxon>
        <taxon>Cinnamomum</taxon>
    </lineage>
</organism>
<dbReference type="EMBL" id="QPKB01000005">
    <property type="protein sequence ID" value="RWR85347.1"/>
    <property type="molecule type" value="Genomic_DNA"/>
</dbReference>
<dbReference type="GO" id="GO:0005886">
    <property type="term" value="C:plasma membrane"/>
    <property type="evidence" value="ECO:0007669"/>
    <property type="project" value="UniProtKB-SubCell"/>
</dbReference>
<keyword evidence="13 25" id="KW-0418">Kinase</keyword>
<evidence type="ECO:0000256" key="20">
    <source>
        <dbReference type="ARBA" id="ARBA00048679"/>
    </source>
</evidence>
<dbReference type="InterPro" id="IPR032675">
    <property type="entry name" value="LRR_dom_sf"/>
</dbReference>
<feature type="domain" description="Protein kinase" evidence="24">
    <location>
        <begin position="777"/>
        <end position="1069"/>
    </location>
</feature>
<dbReference type="FunFam" id="3.80.10.10:FF:000275">
    <property type="entry name" value="Leucine-rich repeat receptor-like protein kinase"/>
    <property type="match status" value="1"/>
</dbReference>
<evidence type="ECO:0000256" key="21">
    <source>
        <dbReference type="PROSITE-ProRule" id="PRU10141"/>
    </source>
</evidence>
<dbReference type="PROSITE" id="PS00107">
    <property type="entry name" value="PROTEIN_KINASE_ATP"/>
    <property type="match status" value="1"/>
</dbReference>
<dbReference type="InterPro" id="IPR017441">
    <property type="entry name" value="Protein_kinase_ATP_BS"/>
</dbReference>
<evidence type="ECO:0000256" key="23">
    <source>
        <dbReference type="SAM" id="SignalP"/>
    </source>
</evidence>
<keyword evidence="26" id="KW-1185">Reference proteome</keyword>
<dbReference type="FunFam" id="3.80.10.10:FF:000041">
    <property type="entry name" value="LRR receptor-like serine/threonine-protein kinase ERECTA"/>
    <property type="match status" value="1"/>
</dbReference>
<dbReference type="Pfam" id="PF00560">
    <property type="entry name" value="LRR_1"/>
    <property type="match status" value="6"/>
</dbReference>
<evidence type="ECO:0000256" key="9">
    <source>
        <dbReference type="ARBA" id="ARBA00022692"/>
    </source>
</evidence>
<evidence type="ECO:0000256" key="14">
    <source>
        <dbReference type="ARBA" id="ARBA00022840"/>
    </source>
</evidence>
<dbReference type="InterPro" id="IPR055414">
    <property type="entry name" value="LRR_R13L4/SHOC2-like"/>
</dbReference>
<evidence type="ECO:0000256" key="22">
    <source>
        <dbReference type="SAM" id="Phobius"/>
    </source>
</evidence>
<dbReference type="InterPro" id="IPR000719">
    <property type="entry name" value="Prot_kinase_dom"/>
</dbReference>
<dbReference type="PANTHER" id="PTHR27008:SF575">
    <property type="entry name" value="LRR RECEPTOR-LIKE SERINE_THREONINE-PROTEIN KINASE EFR"/>
    <property type="match status" value="1"/>
</dbReference>
<evidence type="ECO:0000256" key="17">
    <source>
        <dbReference type="ARBA" id="ARBA00023170"/>
    </source>
</evidence>
<evidence type="ECO:0000256" key="2">
    <source>
        <dbReference type="ARBA" id="ARBA00008684"/>
    </source>
</evidence>
<dbReference type="GO" id="GO:0005524">
    <property type="term" value="F:ATP binding"/>
    <property type="evidence" value="ECO:0007669"/>
    <property type="project" value="UniProtKB-UniRule"/>
</dbReference>
<dbReference type="SMART" id="SM00365">
    <property type="entry name" value="LRR_SD22"/>
    <property type="match status" value="5"/>
</dbReference>
<feature type="chain" id="PRO_5019564366" description="non-specific serine/threonine protein kinase" evidence="23">
    <location>
        <begin position="28"/>
        <end position="1073"/>
    </location>
</feature>
<evidence type="ECO:0000256" key="12">
    <source>
        <dbReference type="ARBA" id="ARBA00022741"/>
    </source>
</evidence>
<evidence type="ECO:0000256" key="15">
    <source>
        <dbReference type="ARBA" id="ARBA00022989"/>
    </source>
</evidence>
<evidence type="ECO:0000256" key="3">
    <source>
        <dbReference type="ARBA" id="ARBA00012513"/>
    </source>
</evidence>
<evidence type="ECO:0000256" key="7">
    <source>
        <dbReference type="ARBA" id="ARBA00022614"/>
    </source>
</evidence>
<dbReference type="InterPro" id="IPR051809">
    <property type="entry name" value="Plant_receptor-like_S/T_kinase"/>
</dbReference>
<keyword evidence="15 22" id="KW-1133">Transmembrane helix</keyword>
<comment type="catalytic activity">
    <reaction evidence="20">
        <text>L-seryl-[protein] + ATP = O-phospho-L-seryl-[protein] + ADP + H(+)</text>
        <dbReference type="Rhea" id="RHEA:17989"/>
        <dbReference type="Rhea" id="RHEA-COMP:9863"/>
        <dbReference type="Rhea" id="RHEA-COMP:11604"/>
        <dbReference type="ChEBI" id="CHEBI:15378"/>
        <dbReference type="ChEBI" id="CHEBI:29999"/>
        <dbReference type="ChEBI" id="CHEBI:30616"/>
        <dbReference type="ChEBI" id="CHEBI:83421"/>
        <dbReference type="ChEBI" id="CHEBI:456216"/>
        <dbReference type="EC" id="2.7.11.1"/>
    </reaction>
</comment>
<feature type="signal peptide" evidence="23">
    <location>
        <begin position="1"/>
        <end position="27"/>
    </location>
</feature>
<feature type="transmembrane region" description="Helical" evidence="22">
    <location>
        <begin position="721"/>
        <end position="742"/>
    </location>
</feature>
<proteinExistence type="inferred from homology"/>
<dbReference type="Pfam" id="PF08263">
    <property type="entry name" value="LRRNT_2"/>
    <property type="match status" value="1"/>
</dbReference>
<keyword evidence="16 22" id="KW-0472">Membrane</keyword>
<dbReference type="SMART" id="SM00369">
    <property type="entry name" value="LRR_TYP"/>
    <property type="match status" value="11"/>
</dbReference>
<gene>
    <name evidence="25" type="ORF">CKAN_01420900</name>
</gene>
<dbReference type="EC" id="2.7.11.1" evidence="3"/>
<dbReference type="PROSITE" id="PS00108">
    <property type="entry name" value="PROTEIN_KINASE_ST"/>
    <property type="match status" value="1"/>
</dbReference>
<dbReference type="FunFam" id="3.30.200.20:FF:000661">
    <property type="entry name" value="Serine-threonine protein kinase plant-type"/>
    <property type="match status" value="1"/>
</dbReference>
<feature type="binding site" evidence="21">
    <location>
        <position position="805"/>
    </location>
    <ligand>
        <name>ATP</name>
        <dbReference type="ChEBI" id="CHEBI:30616"/>
    </ligand>
</feature>
<comment type="subcellular location">
    <subcellularLocation>
        <location evidence="1">Cell membrane</location>
        <topology evidence="1">Single-pass membrane protein</topology>
    </subcellularLocation>
</comment>
<evidence type="ECO:0000259" key="24">
    <source>
        <dbReference type="PROSITE" id="PS50011"/>
    </source>
</evidence>
<dbReference type="SUPFAM" id="SSF52058">
    <property type="entry name" value="L domain-like"/>
    <property type="match status" value="2"/>
</dbReference>
<dbReference type="Pfam" id="PF23598">
    <property type="entry name" value="LRR_14"/>
    <property type="match status" value="1"/>
</dbReference>
<dbReference type="Gene3D" id="1.10.510.10">
    <property type="entry name" value="Transferase(Phosphotransferase) domain 1"/>
    <property type="match status" value="1"/>
</dbReference>
<reference evidence="25 26" key="1">
    <citation type="journal article" date="2019" name="Nat. Plants">
        <title>Stout camphor tree genome fills gaps in understanding of flowering plant genome evolution.</title>
        <authorList>
            <person name="Chaw S.M."/>
            <person name="Liu Y.C."/>
            <person name="Wu Y.W."/>
            <person name="Wang H.Y."/>
            <person name="Lin C.I."/>
            <person name="Wu C.S."/>
            <person name="Ke H.M."/>
            <person name="Chang L.Y."/>
            <person name="Hsu C.Y."/>
            <person name="Yang H.T."/>
            <person name="Sudianto E."/>
            <person name="Hsu M.H."/>
            <person name="Wu K.P."/>
            <person name="Wang L.N."/>
            <person name="Leebens-Mack J.H."/>
            <person name="Tsai I.J."/>
        </authorList>
    </citation>
    <scope>NUCLEOTIDE SEQUENCE [LARGE SCALE GENOMIC DNA]</scope>
    <source>
        <strain evidence="26">cv. Chaw 1501</strain>
        <tissue evidence="25">Young leaves</tissue>
    </source>
</reference>
<keyword evidence="18" id="KW-0325">Glycoprotein</keyword>
<evidence type="ECO:0000256" key="1">
    <source>
        <dbReference type="ARBA" id="ARBA00004162"/>
    </source>
</evidence>
<keyword evidence="7" id="KW-0433">Leucine-rich repeat</keyword>